<accession>A0A5S9MTA1</accession>
<evidence type="ECO:0000313" key="2">
    <source>
        <dbReference type="Proteomes" id="UP000441399"/>
    </source>
</evidence>
<dbReference type="EMBL" id="CACSIO010000001">
    <property type="protein sequence ID" value="CAA0078638.1"/>
    <property type="molecule type" value="Genomic_DNA"/>
</dbReference>
<proteinExistence type="predicted"/>
<dbReference type="AlphaFoldDB" id="A0A5S9MTA1"/>
<gene>
    <name evidence="1" type="ORF">OPDIPICF_00022</name>
</gene>
<organism evidence="1 2">
    <name type="scientific">BD1-7 clade bacterium</name>
    <dbReference type="NCBI Taxonomy" id="2029982"/>
    <lineage>
        <taxon>Bacteria</taxon>
        <taxon>Pseudomonadati</taxon>
        <taxon>Pseudomonadota</taxon>
        <taxon>Gammaproteobacteria</taxon>
        <taxon>Cellvibrionales</taxon>
        <taxon>Spongiibacteraceae</taxon>
        <taxon>BD1-7 clade</taxon>
    </lineage>
</organism>
<name>A0A5S9MTA1_9GAMM</name>
<reference evidence="1 2" key="1">
    <citation type="submission" date="2019-11" db="EMBL/GenBank/DDBJ databases">
        <authorList>
            <person name="Holert J."/>
        </authorList>
    </citation>
    <scope>NUCLEOTIDE SEQUENCE [LARGE SCALE GENOMIC DNA]</scope>
    <source>
        <strain evidence="1">SB11_3</strain>
    </source>
</reference>
<sequence length="318" mass="36083">MLPVNAHTQHIQCAFCDESLTAGTQHMFVDTPYASCADHRCVMLARQIHLVANGMPQTQLAFKIQHCHQQRVNQIRADAERKAIRAHQYTRTQAALAEAYPQTQIDDAAVIDLPSGPAQPTKISVARISAYQQHLKKIIATAIDANSEDDFPNDNEYSAPPRRQEMDDLLSGDNRLREVSDACCSYCKGGCCVIGKDHAYLVPITIFRYLHDHPDETPQALLQRYLDLRPEVVMADSCINHTPEGCALPRELRSEICNGYYCDSLKTWHNHAKSIDKKNNGEEPNNTWVYIAQWSYHNWNQTSHDDHQVIATDRIQLH</sequence>
<keyword evidence="2" id="KW-1185">Reference proteome</keyword>
<protein>
    <submittedName>
        <fullName evidence="1">Uncharacterized protein</fullName>
    </submittedName>
</protein>
<dbReference type="Proteomes" id="UP000441399">
    <property type="component" value="Unassembled WGS sequence"/>
</dbReference>
<evidence type="ECO:0000313" key="1">
    <source>
        <dbReference type="EMBL" id="CAA0078638.1"/>
    </source>
</evidence>
<dbReference type="OrthoDB" id="5421259at2"/>